<reference evidence="1 2" key="1">
    <citation type="submission" date="2024-01" db="EMBL/GenBank/DDBJ databases">
        <title>The genome sequence of Erythrobacteraceae sp. strain 1XM1-14.</title>
        <authorList>
            <person name="Liu Y."/>
        </authorList>
    </citation>
    <scope>NUCLEOTIDE SEQUENCE [LARGE SCALE GENOMIC DNA]</scope>
    <source>
        <strain evidence="1 2">1XM1-14</strain>
    </source>
</reference>
<dbReference type="RefSeq" id="WP_354143278.1">
    <property type="nucleotide sequence ID" value="NZ_JAZDQV010000001.1"/>
</dbReference>
<evidence type="ECO:0000313" key="2">
    <source>
        <dbReference type="Proteomes" id="UP001343492"/>
    </source>
</evidence>
<organism evidence="1 2">
    <name type="scientific">Altererythrobacter litoralis</name>
    <dbReference type="NCBI Taxonomy" id="3113904"/>
    <lineage>
        <taxon>Bacteria</taxon>
        <taxon>Pseudomonadati</taxon>
        <taxon>Pseudomonadota</taxon>
        <taxon>Alphaproteobacteria</taxon>
        <taxon>Sphingomonadales</taxon>
        <taxon>Erythrobacteraceae</taxon>
        <taxon>Altererythrobacter</taxon>
    </lineage>
</organism>
<dbReference type="EMBL" id="JAZDQV010000001">
    <property type="protein sequence ID" value="MEE1876165.1"/>
    <property type="molecule type" value="Genomic_DNA"/>
</dbReference>
<comment type="caution">
    <text evidence="1">The sequence shown here is derived from an EMBL/GenBank/DDBJ whole genome shotgun (WGS) entry which is preliminary data.</text>
</comment>
<protein>
    <submittedName>
        <fullName evidence="1">Uncharacterized protein</fullName>
    </submittedName>
</protein>
<dbReference type="Proteomes" id="UP001343492">
    <property type="component" value="Unassembled WGS sequence"/>
</dbReference>
<name>A0ABU7GBC5_9SPHN</name>
<proteinExistence type="predicted"/>
<gene>
    <name evidence="1" type="ORF">VRS74_00520</name>
</gene>
<keyword evidence="2" id="KW-1185">Reference proteome</keyword>
<accession>A0ABU7GBC5</accession>
<sequence length="143" mass="16225">MEFPKGSLNLYITNLGEPSENALRIVVAEGLLGESTAIEFAGHDLGEGRPIEITDASRHFEIWWDSYVAYAVRDESYWKEEKGEPPLGDHLDRRYGTAFQRYVSETTFADDEYPGPLEHWCLTTLNHIVDVISVGPPRVIQRS</sequence>
<evidence type="ECO:0000313" key="1">
    <source>
        <dbReference type="EMBL" id="MEE1876165.1"/>
    </source>
</evidence>